<dbReference type="OrthoDB" id="1451596at2"/>
<protein>
    <submittedName>
        <fullName evidence="9">FtsX-like permease family protein</fullName>
    </submittedName>
</protein>
<feature type="domain" description="MacB-like periplasmic core" evidence="8">
    <location>
        <begin position="441"/>
        <end position="611"/>
    </location>
</feature>
<dbReference type="GO" id="GO:0022857">
    <property type="term" value="F:transmembrane transporter activity"/>
    <property type="evidence" value="ECO:0007669"/>
    <property type="project" value="TreeGrafter"/>
</dbReference>
<evidence type="ECO:0000256" key="3">
    <source>
        <dbReference type="ARBA" id="ARBA00022692"/>
    </source>
</evidence>
<evidence type="ECO:0000256" key="5">
    <source>
        <dbReference type="ARBA" id="ARBA00023136"/>
    </source>
</evidence>
<keyword evidence="2" id="KW-1003">Cell membrane</keyword>
<feature type="transmembrane region" description="Helical" evidence="6">
    <location>
        <begin position="684"/>
        <end position="706"/>
    </location>
</feature>
<evidence type="ECO:0000259" key="7">
    <source>
        <dbReference type="Pfam" id="PF02687"/>
    </source>
</evidence>
<evidence type="ECO:0000256" key="2">
    <source>
        <dbReference type="ARBA" id="ARBA00022475"/>
    </source>
</evidence>
<evidence type="ECO:0000256" key="6">
    <source>
        <dbReference type="SAM" id="Phobius"/>
    </source>
</evidence>
<evidence type="ECO:0000313" key="9">
    <source>
        <dbReference type="EMBL" id="RVU02746.1"/>
    </source>
</evidence>
<feature type="transmembrane region" description="Helical" evidence="6">
    <location>
        <begin position="343"/>
        <end position="366"/>
    </location>
</feature>
<evidence type="ECO:0000256" key="1">
    <source>
        <dbReference type="ARBA" id="ARBA00004651"/>
    </source>
</evidence>
<feature type="domain" description="ABC3 transporter permease C-terminal" evidence="7">
    <location>
        <begin position="686"/>
        <end position="796"/>
    </location>
</feature>
<evidence type="ECO:0000313" key="10">
    <source>
        <dbReference type="Proteomes" id="UP000282759"/>
    </source>
</evidence>
<dbReference type="Proteomes" id="UP000282759">
    <property type="component" value="Unassembled WGS sequence"/>
</dbReference>
<dbReference type="InterPro" id="IPR025857">
    <property type="entry name" value="MacB_PCD"/>
</dbReference>
<feature type="transmembrane region" description="Helical" evidence="6">
    <location>
        <begin position="434"/>
        <end position="455"/>
    </location>
</feature>
<organism evidence="9 10">
    <name type="scientific">Mucilaginibacter limnophilus</name>
    <dbReference type="NCBI Taxonomy" id="1932778"/>
    <lineage>
        <taxon>Bacteria</taxon>
        <taxon>Pseudomonadati</taxon>
        <taxon>Bacteroidota</taxon>
        <taxon>Sphingobacteriia</taxon>
        <taxon>Sphingobacteriales</taxon>
        <taxon>Sphingobacteriaceae</taxon>
        <taxon>Mucilaginibacter</taxon>
    </lineage>
</organism>
<feature type="domain" description="MacB-like periplasmic core" evidence="8">
    <location>
        <begin position="20"/>
        <end position="235"/>
    </location>
</feature>
<gene>
    <name evidence="9" type="ORF">EOD41_02060</name>
</gene>
<keyword evidence="5 6" id="KW-0472">Membrane</keyword>
<keyword evidence="4 6" id="KW-1133">Transmembrane helix</keyword>
<feature type="transmembrane region" description="Helical" evidence="6">
    <location>
        <begin position="768"/>
        <end position="787"/>
    </location>
</feature>
<dbReference type="PANTHER" id="PTHR30572:SF18">
    <property type="entry name" value="ABC-TYPE MACROLIDE FAMILY EXPORT SYSTEM PERMEASE COMPONENT 2"/>
    <property type="match status" value="1"/>
</dbReference>
<dbReference type="PANTHER" id="PTHR30572">
    <property type="entry name" value="MEMBRANE COMPONENT OF TRANSPORTER-RELATED"/>
    <property type="match status" value="1"/>
</dbReference>
<accession>A0A3S2Y5T3</accession>
<evidence type="ECO:0000256" key="4">
    <source>
        <dbReference type="ARBA" id="ARBA00022989"/>
    </source>
</evidence>
<proteinExistence type="predicted"/>
<dbReference type="AlphaFoldDB" id="A0A3S2Y5T3"/>
<keyword evidence="3 6" id="KW-0812">Transmembrane</keyword>
<feature type="domain" description="ABC3 transporter permease C-terminal" evidence="7">
    <location>
        <begin position="298"/>
        <end position="412"/>
    </location>
</feature>
<feature type="transmembrane region" description="Helical" evidence="6">
    <location>
        <begin position="386"/>
        <end position="413"/>
    </location>
</feature>
<dbReference type="InterPro" id="IPR003838">
    <property type="entry name" value="ABC3_permease_C"/>
</dbReference>
<dbReference type="RefSeq" id="WP_127703112.1">
    <property type="nucleotide sequence ID" value="NZ_SACK01000001.1"/>
</dbReference>
<dbReference type="GO" id="GO:0005886">
    <property type="term" value="C:plasma membrane"/>
    <property type="evidence" value="ECO:0007669"/>
    <property type="project" value="UniProtKB-SubCell"/>
</dbReference>
<comment type="caution">
    <text evidence="9">The sequence shown here is derived from an EMBL/GenBank/DDBJ whole genome shotgun (WGS) entry which is preliminary data.</text>
</comment>
<feature type="transmembrane region" description="Helical" evidence="6">
    <location>
        <begin position="21"/>
        <end position="42"/>
    </location>
</feature>
<sequence>MIKNYFKTAYRSLKKNKGFTIINLLGLALGLTIFMLISLYVYDELRYDRYNEKAGRIYRFNSDLKFGGNTGSYAVSPAPLAAAVRADLPEVESTVRFRMWGGAQVKKGNMNIHEHAVVFADSTLFKVFTLPMLYGNPATALKEPNTVVITEKMAGKYFGKVNVVGQTLTLNNNELYKVTGVIKDVPRQSHFDFDFYLSMSGFEDSRNESWFSNNYNTYVLLKKTADVKQFEAKLPEFLRKQAGSQLQSILHLTFDKFEQAGNYFKLTLIPLTDIHLKSSRVAELSANGSMEYVYIFSAIAVFILLIACVNFMNLSTARSSNRAREVGVRKVLGSSRNNLIIQYLTESVLITFIGAVIALIGARLLLPLFNQLAGKEMVITPQLLIGALPLVMAFSIVLGCLAGAYPALFLSGFKPVQVLKGKLAVGMKGGTLRNFLVVFQFAISVFLIIGTLVIYNQLQYIQNRNLGYNRDQVMIVQNVWMLDKQLPSFKQEIKQLPGVNNATLTGYVPMSGYGNSTTVFKDPVIDEKRSMMTQKWMVDEDYVNTLGIKMAAGRFFSKDMPTDSSAVVINEAAAKMLNFDKPLNSMIYSPQDDMVTSVKGYRIIGIMKDFNFTSLRENISPLVLILEQDGGGLCIRTQTKNISATIAQIENVWKKFSPNQEFSYSFMDENFDSFYRAEQRTGKLFIIFTIMAILIACLGLFGLTAYSTEQRIKEIGIRKILGAHVSGIVGMLSKDFLKPVLVAILIAVPLAWYFMQKWLQGFAYRQDIQWWVVALAALTAIIIAFVTTSFQAVKAALANPVKSLRSE</sequence>
<dbReference type="Pfam" id="PF02687">
    <property type="entry name" value="FtsX"/>
    <property type="match status" value="2"/>
</dbReference>
<dbReference type="EMBL" id="SACK01000001">
    <property type="protein sequence ID" value="RVU02746.1"/>
    <property type="molecule type" value="Genomic_DNA"/>
</dbReference>
<feature type="transmembrane region" description="Helical" evidence="6">
    <location>
        <begin position="292"/>
        <end position="314"/>
    </location>
</feature>
<feature type="transmembrane region" description="Helical" evidence="6">
    <location>
        <begin position="736"/>
        <end position="756"/>
    </location>
</feature>
<evidence type="ECO:0000259" key="8">
    <source>
        <dbReference type="Pfam" id="PF12704"/>
    </source>
</evidence>
<reference evidence="9 10" key="1">
    <citation type="submission" date="2019-01" db="EMBL/GenBank/DDBJ databases">
        <authorList>
            <person name="Chen W.-M."/>
        </authorList>
    </citation>
    <scope>NUCLEOTIDE SEQUENCE [LARGE SCALE GENOMIC DNA]</scope>
    <source>
        <strain evidence="9 10">YBJ-36</strain>
    </source>
</reference>
<comment type="subcellular location">
    <subcellularLocation>
        <location evidence="1">Cell membrane</location>
        <topology evidence="1">Multi-pass membrane protein</topology>
    </subcellularLocation>
</comment>
<name>A0A3S2Y5T3_9SPHI</name>
<dbReference type="InterPro" id="IPR050250">
    <property type="entry name" value="Macrolide_Exporter_MacB"/>
</dbReference>
<keyword evidence="10" id="KW-1185">Reference proteome</keyword>
<dbReference type="Pfam" id="PF12704">
    <property type="entry name" value="MacB_PCD"/>
    <property type="match status" value="2"/>
</dbReference>